<evidence type="ECO:0000313" key="2">
    <source>
        <dbReference type="EMBL" id="QJH95250.1"/>
    </source>
</evidence>
<proteinExistence type="predicted"/>
<feature type="compositionally biased region" description="Low complexity" evidence="1">
    <location>
        <begin position="85"/>
        <end position="96"/>
    </location>
</feature>
<organism evidence="2">
    <name type="scientific">viral metagenome</name>
    <dbReference type="NCBI Taxonomy" id="1070528"/>
    <lineage>
        <taxon>unclassified sequences</taxon>
        <taxon>metagenomes</taxon>
        <taxon>organismal metagenomes</taxon>
    </lineage>
</organism>
<name>A0A6M3XBH9_9ZZZZ</name>
<accession>A0A6M3XBH9</accession>
<gene>
    <name evidence="2" type="ORF">TM448B00361_0039</name>
</gene>
<dbReference type="AlphaFoldDB" id="A0A6M3XBH9"/>
<reference evidence="2" key="1">
    <citation type="submission" date="2020-03" db="EMBL/GenBank/DDBJ databases">
        <title>The deep terrestrial virosphere.</title>
        <authorList>
            <person name="Holmfeldt K."/>
            <person name="Nilsson E."/>
            <person name="Simone D."/>
            <person name="Lopez-Fernandez M."/>
            <person name="Wu X."/>
            <person name="de Brujin I."/>
            <person name="Lundin D."/>
            <person name="Andersson A."/>
            <person name="Bertilsson S."/>
            <person name="Dopson M."/>
        </authorList>
    </citation>
    <scope>NUCLEOTIDE SEQUENCE</scope>
    <source>
        <strain evidence="2">TM448B00361</strain>
    </source>
</reference>
<evidence type="ECO:0000256" key="1">
    <source>
        <dbReference type="SAM" id="MobiDB-lite"/>
    </source>
</evidence>
<protein>
    <submittedName>
        <fullName evidence="2">Uncharacterized protein</fullName>
    </submittedName>
</protein>
<feature type="compositionally biased region" description="Acidic residues" evidence="1">
    <location>
        <begin position="58"/>
        <end position="84"/>
    </location>
</feature>
<dbReference type="EMBL" id="MT144615">
    <property type="protein sequence ID" value="QJH95250.1"/>
    <property type="molecule type" value="Genomic_DNA"/>
</dbReference>
<sequence length="204" mass="20897">MSNKSKRTHPLDRDGDGELGGSLQGNQTAPMADGEQPADPANPIPGATVQPSAHVQSEDAEFVEPADAATADDQDDDDTFDAEQVEAAATAGEGAVMAEEGETVADAADATAPAELIAVDDGERQVAVRVRELRILLGARRLYKSAEGYSASFGAPFIDQATVDAWLAAGLADAVPSAGNQGGVRATAKARQALAEAQTPQVAE</sequence>
<feature type="region of interest" description="Disordered" evidence="1">
    <location>
        <begin position="1"/>
        <end position="96"/>
    </location>
</feature>